<evidence type="ECO:0000313" key="4">
    <source>
        <dbReference type="Proteomes" id="UP000824023"/>
    </source>
</evidence>
<feature type="domain" description="DUF4923" evidence="2">
    <location>
        <begin position="27"/>
        <end position="199"/>
    </location>
</feature>
<evidence type="ECO:0000256" key="1">
    <source>
        <dbReference type="SAM" id="SignalP"/>
    </source>
</evidence>
<feature type="signal peptide" evidence="1">
    <location>
        <begin position="1"/>
        <end position="24"/>
    </location>
</feature>
<reference evidence="3" key="2">
    <citation type="submission" date="2021-04" db="EMBL/GenBank/DDBJ databases">
        <authorList>
            <person name="Gilroy R."/>
        </authorList>
    </citation>
    <scope>NUCLEOTIDE SEQUENCE</scope>
    <source>
        <strain evidence="3">ChiHjej12B11-24981</strain>
    </source>
</reference>
<evidence type="ECO:0000259" key="2">
    <source>
        <dbReference type="Pfam" id="PF16270"/>
    </source>
</evidence>
<dbReference type="InterPro" id="IPR032575">
    <property type="entry name" value="DUF4923"/>
</dbReference>
<dbReference type="Proteomes" id="UP000824023">
    <property type="component" value="Unassembled WGS sequence"/>
</dbReference>
<accession>A0A9D2A3E5</accession>
<keyword evidence="1" id="KW-0732">Signal</keyword>
<feature type="chain" id="PRO_5038383557" evidence="1">
    <location>
        <begin position="25"/>
        <end position="201"/>
    </location>
</feature>
<evidence type="ECO:0000313" key="3">
    <source>
        <dbReference type="EMBL" id="HIZ00730.1"/>
    </source>
</evidence>
<dbReference type="AlphaFoldDB" id="A0A9D2A3E5"/>
<reference evidence="3" key="1">
    <citation type="journal article" date="2021" name="PeerJ">
        <title>Extensive microbial diversity within the chicken gut microbiome revealed by metagenomics and culture.</title>
        <authorList>
            <person name="Gilroy R."/>
            <person name="Ravi A."/>
            <person name="Getino M."/>
            <person name="Pursley I."/>
            <person name="Horton D.L."/>
            <person name="Alikhan N.F."/>
            <person name="Baker D."/>
            <person name="Gharbi K."/>
            <person name="Hall N."/>
            <person name="Watson M."/>
            <person name="Adriaenssens E.M."/>
            <person name="Foster-Nyarko E."/>
            <person name="Jarju S."/>
            <person name="Secka A."/>
            <person name="Antonio M."/>
            <person name="Oren A."/>
            <person name="Chaudhuri R.R."/>
            <person name="La Ragione R."/>
            <person name="Hildebrand F."/>
            <person name="Pallen M.J."/>
        </authorList>
    </citation>
    <scope>NUCLEOTIDE SEQUENCE</scope>
    <source>
        <strain evidence="3">ChiHjej12B11-24981</strain>
    </source>
</reference>
<protein>
    <submittedName>
        <fullName evidence="3">DUF4923 family protein</fullName>
    </submittedName>
</protein>
<sequence length="201" mass="21956">MRKTIHFKQMLAVAILLFATSVQAQGLKDLLNKENIEKAVNTLTGKNTASMTGTWEFSGAALEFESDNLLQKAGGSLAATAVEKKLDGFLEKVGIEPGQMSFTFNEDSTFQTTVKGKNLKGNYSYDEATQKINLKFAKLIGINTTVNCTSQQMELLFPSDKLLDLISFLASKSNNSTLQSISSLADSYDGMMLGFTLQKQP</sequence>
<organism evidence="3 4">
    <name type="scientific">Candidatus Bacteroides merdipullorum</name>
    <dbReference type="NCBI Taxonomy" id="2838474"/>
    <lineage>
        <taxon>Bacteria</taxon>
        <taxon>Pseudomonadati</taxon>
        <taxon>Bacteroidota</taxon>
        <taxon>Bacteroidia</taxon>
        <taxon>Bacteroidales</taxon>
        <taxon>Bacteroidaceae</taxon>
        <taxon>Bacteroides</taxon>
    </lineage>
</organism>
<gene>
    <name evidence="3" type="ORF">H9819_00540</name>
</gene>
<name>A0A9D2A3E5_9BACE</name>
<dbReference type="Pfam" id="PF16270">
    <property type="entry name" value="DUF4923"/>
    <property type="match status" value="1"/>
</dbReference>
<dbReference type="EMBL" id="DXCK01000007">
    <property type="protein sequence ID" value="HIZ00730.1"/>
    <property type="molecule type" value="Genomic_DNA"/>
</dbReference>
<proteinExistence type="predicted"/>
<comment type="caution">
    <text evidence="3">The sequence shown here is derived from an EMBL/GenBank/DDBJ whole genome shotgun (WGS) entry which is preliminary data.</text>
</comment>